<evidence type="ECO:0000256" key="4">
    <source>
        <dbReference type="ARBA" id="ARBA00017497"/>
    </source>
</evidence>
<dbReference type="InterPro" id="IPR016651">
    <property type="entry name" value="LCMT1"/>
</dbReference>
<evidence type="ECO:0000256" key="10">
    <source>
        <dbReference type="SAM" id="MobiDB-lite"/>
    </source>
</evidence>
<dbReference type="PANTHER" id="PTHR13600:SF21">
    <property type="entry name" value="LEUCINE CARBOXYL METHYLTRANSFERASE 1"/>
    <property type="match status" value="1"/>
</dbReference>
<dbReference type="Pfam" id="PF04072">
    <property type="entry name" value="LCM"/>
    <property type="match status" value="1"/>
</dbReference>
<evidence type="ECO:0000256" key="3">
    <source>
        <dbReference type="ARBA" id="ARBA00012834"/>
    </source>
</evidence>
<dbReference type="InterPro" id="IPR007213">
    <property type="entry name" value="Ppm1/Ppm2/Tcmp"/>
</dbReference>
<gene>
    <name evidence="11" type="ORF">BGZ99_001513</name>
</gene>
<evidence type="ECO:0000256" key="5">
    <source>
        <dbReference type="ARBA" id="ARBA00022603"/>
    </source>
</evidence>
<evidence type="ECO:0000313" key="11">
    <source>
        <dbReference type="EMBL" id="KAG0307209.1"/>
    </source>
</evidence>
<evidence type="ECO:0000256" key="9">
    <source>
        <dbReference type="ARBA" id="ARBA00032526"/>
    </source>
</evidence>
<sequence length="424" mass="47292">MSGNRSPPHWPEHPSRRVPGPPHGYAHAQPPLEDPDLEPRLPRLQRPFGGISERVPGRDDIIKGTDDDAIVSKLSAVDLGYLDDPFVKYFVKRSSRRPPLINRGSYLRTASLDALTEHFIRSTTEESSTPEDSSTSSASSTATSTTTVAQPLAAAMAGQVVKKQIVSLGCGSDTRYFKFKSKGLSVAKYFEIDFQESTGKKAAVVKKNKLFTDVIGDPDLKLGRGGTELYSKDYCLLSGDLREFTSSIVPRLKAQGFDTSLPTLFLSECVLIYIQPDDSDAIVDWVGKNMDASLFVVYEQINPTDAFGAMMLRNLKARQIELPGIHEYPSLKSQEERFLSRGWLAARAVSMNTLLDTLQADEMKRISSLEIFDELEEWHLLAEHYCVAWAYNARAQSAGQDADDRRAQHISLLFNTVRFTDRHQ</sequence>
<comment type="catalytic activity">
    <reaction evidence="1">
        <text>[phosphatase 2A protein]-C-terminal L-leucine + S-adenosyl-L-methionine = [phosphatase 2A protein]-C-terminal L-leucine methyl ester + S-adenosyl-L-homocysteine</text>
        <dbReference type="Rhea" id="RHEA:48544"/>
        <dbReference type="Rhea" id="RHEA-COMP:12134"/>
        <dbReference type="Rhea" id="RHEA-COMP:12135"/>
        <dbReference type="ChEBI" id="CHEBI:57856"/>
        <dbReference type="ChEBI" id="CHEBI:59789"/>
        <dbReference type="ChEBI" id="CHEBI:90516"/>
        <dbReference type="ChEBI" id="CHEBI:90517"/>
        <dbReference type="EC" id="2.1.1.233"/>
    </reaction>
</comment>
<dbReference type="AlphaFoldDB" id="A0A9P6QYM2"/>
<dbReference type="SUPFAM" id="SSF53335">
    <property type="entry name" value="S-adenosyl-L-methionine-dependent methyltransferases"/>
    <property type="match status" value="1"/>
</dbReference>
<dbReference type="GO" id="GO:0032259">
    <property type="term" value="P:methylation"/>
    <property type="evidence" value="ECO:0007669"/>
    <property type="project" value="UniProtKB-KW"/>
</dbReference>
<protein>
    <recommendedName>
        <fullName evidence="4">Leucine carboxyl methyltransferase 1</fullName>
        <ecNumber evidence="3">2.1.1.233</ecNumber>
    </recommendedName>
    <alternativeName>
        <fullName evidence="8">Protein phosphatase methyltransferase 1</fullName>
    </alternativeName>
    <alternativeName>
        <fullName evidence="9">[Phosphatase 2A protein]-leucine-carboxy methyltransferase 1</fullName>
    </alternativeName>
</protein>
<comment type="similarity">
    <text evidence="2">Belongs to the methyltransferase superfamily. LCMT family.</text>
</comment>
<dbReference type="Proteomes" id="UP000738325">
    <property type="component" value="Unassembled WGS sequence"/>
</dbReference>
<comment type="caution">
    <text evidence="11">The sequence shown here is derived from an EMBL/GenBank/DDBJ whole genome shotgun (WGS) entry which is preliminary data.</text>
</comment>
<dbReference type="Gene3D" id="3.40.50.150">
    <property type="entry name" value="Vaccinia Virus protein VP39"/>
    <property type="match status" value="1"/>
</dbReference>
<accession>A0A9P6QYM2</accession>
<name>A0A9P6QYM2_9FUNG</name>
<keyword evidence="6" id="KW-0808">Transferase</keyword>
<evidence type="ECO:0000256" key="6">
    <source>
        <dbReference type="ARBA" id="ARBA00022679"/>
    </source>
</evidence>
<feature type="region of interest" description="Disordered" evidence="10">
    <location>
        <begin position="1"/>
        <end position="64"/>
    </location>
</feature>
<feature type="region of interest" description="Disordered" evidence="10">
    <location>
        <begin position="121"/>
        <end position="143"/>
    </location>
</feature>
<feature type="compositionally biased region" description="Low complexity" evidence="10">
    <location>
        <begin position="125"/>
        <end position="143"/>
    </location>
</feature>
<dbReference type="InterPro" id="IPR029063">
    <property type="entry name" value="SAM-dependent_MTases_sf"/>
</dbReference>
<evidence type="ECO:0000256" key="8">
    <source>
        <dbReference type="ARBA" id="ARBA00029681"/>
    </source>
</evidence>
<evidence type="ECO:0000313" key="12">
    <source>
        <dbReference type="Proteomes" id="UP000738325"/>
    </source>
</evidence>
<evidence type="ECO:0000256" key="7">
    <source>
        <dbReference type="ARBA" id="ARBA00022691"/>
    </source>
</evidence>
<dbReference type="EMBL" id="JAAAIP010001392">
    <property type="protein sequence ID" value="KAG0307209.1"/>
    <property type="molecule type" value="Genomic_DNA"/>
</dbReference>
<organism evidence="11 12">
    <name type="scientific">Dissophora globulifera</name>
    <dbReference type="NCBI Taxonomy" id="979702"/>
    <lineage>
        <taxon>Eukaryota</taxon>
        <taxon>Fungi</taxon>
        <taxon>Fungi incertae sedis</taxon>
        <taxon>Mucoromycota</taxon>
        <taxon>Mortierellomycotina</taxon>
        <taxon>Mortierellomycetes</taxon>
        <taxon>Mortierellales</taxon>
        <taxon>Mortierellaceae</taxon>
        <taxon>Dissophora</taxon>
    </lineage>
</organism>
<evidence type="ECO:0000256" key="2">
    <source>
        <dbReference type="ARBA" id="ARBA00010703"/>
    </source>
</evidence>
<evidence type="ECO:0000256" key="1">
    <source>
        <dbReference type="ARBA" id="ARBA00000724"/>
    </source>
</evidence>
<reference evidence="11" key="1">
    <citation type="journal article" date="2020" name="Fungal Divers.">
        <title>Resolving the Mortierellaceae phylogeny through synthesis of multi-gene phylogenetics and phylogenomics.</title>
        <authorList>
            <person name="Vandepol N."/>
            <person name="Liber J."/>
            <person name="Desiro A."/>
            <person name="Na H."/>
            <person name="Kennedy M."/>
            <person name="Barry K."/>
            <person name="Grigoriev I.V."/>
            <person name="Miller A.N."/>
            <person name="O'Donnell K."/>
            <person name="Stajich J.E."/>
            <person name="Bonito G."/>
        </authorList>
    </citation>
    <scope>NUCLEOTIDE SEQUENCE</scope>
    <source>
        <strain evidence="11">REB-010B</strain>
    </source>
</reference>
<keyword evidence="7" id="KW-0949">S-adenosyl-L-methionine</keyword>
<dbReference type="OrthoDB" id="203237at2759"/>
<keyword evidence="5" id="KW-0489">Methyltransferase</keyword>
<keyword evidence="12" id="KW-1185">Reference proteome</keyword>
<proteinExistence type="inferred from homology"/>
<dbReference type="EC" id="2.1.1.233" evidence="3"/>
<dbReference type="GO" id="GO:0018423">
    <property type="term" value="F:protein C-terminal leucine carboxyl O-methyltransferase activity"/>
    <property type="evidence" value="ECO:0007669"/>
    <property type="project" value="UniProtKB-EC"/>
</dbReference>
<feature type="compositionally biased region" description="Basic and acidic residues" evidence="10">
    <location>
        <begin position="55"/>
        <end position="64"/>
    </location>
</feature>
<dbReference type="PANTHER" id="PTHR13600">
    <property type="entry name" value="LEUCINE CARBOXYL METHYLTRANSFERASE"/>
    <property type="match status" value="1"/>
</dbReference>